<dbReference type="EMBL" id="JACJUU010000001">
    <property type="protein sequence ID" value="MBC2768790.1"/>
    <property type="molecule type" value="Genomic_DNA"/>
</dbReference>
<proteinExistence type="predicted"/>
<gene>
    <name evidence="1" type="ORF">GTU67_02540</name>
</gene>
<dbReference type="RefSeq" id="WP_185778597.1">
    <property type="nucleotide sequence ID" value="NZ_JACJUU010000001.1"/>
</dbReference>
<organism evidence="1 2">
    <name type="scientific">Pusillimonas minor</name>
    <dbReference type="NCBI Taxonomy" id="2697024"/>
    <lineage>
        <taxon>Bacteria</taxon>
        <taxon>Pseudomonadati</taxon>
        <taxon>Pseudomonadota</taxon>
        <taxon>Betaproteobacteria</taxon>
        <taxon>Burkholderiales</taxon>
        <taxon>Alcaligenaceae</taxon>
        <taxon>Pusillimonas</taxon>
    </lineage>
</organism>
<keyword evidence="2" id="KW-1185">Reference proteome</keyword>
<comment type="caution">
    <text evidence="1">The sequence shown here is derived from an EMBL/GenBank/DDBJ whole genome shotgun (WGS) entry which is preliminary data.</text>
</comment>
<sequence>MTTSYEDFVSALEYLVAIEPDPKAYDDDMDEYDRIMAPFEAEIDKAHATIRAYGQQIAPQGLEHMQDVLQRLLAQQKDQKSISIMRSKINWHWDGCGQWLG</sequence>
<protein>
    <submittedName>
        <fullName evidence="1">Uncharacterized protein</fullName>
    </submittedName>
</protein>
<reference evidence="1 2" key="1">
    <citation type="submission" date="2020-08" db="EMBL/GenBank/DDBJ databases">
        <title>Paraeoetvoesia sp. YC-7-48 draft genome sequence.</title>
        <authorList>
            <person name="Yao L."/>
        </authorList>
    </citation>
    <scope>NUCLEOTIDE SEQUENCE [LARGE SCALE GENOMIC DNA]</scope>
    <source>
        <strain evidence="2">YC-7-48</strain>
    </source>
</reference>
<dbReference type="AlphaFoldDB" id="A0A842HNC0"/>
<accession>A0A842HNC0</accession>
<evidence type="ECO:0000313" key="2">
    <source>
        <dbReference type="Proteomes" id="UP000545386"/>
    </source>
</evidence>
<name>A0A842HNC0_9BURK</name>
<dbReference type="Proteomes" id="UP000545386">
    <property type="component" value="Unassembled WGS sequence"/>
</dbReference>
<evidence type="ECO:0000313" key="1">
    <source>
        <dbReference type="EMBL" id="MBC2768790.1"/>
    </source>
</evidence>